<evidence type="ECO:0000313" key="1">
    <source>
        <dbReference type="EMBL" id="EGP93042.1"/>
    </source>
</evidence>
<protein>
    <submittedName>
        <fullName evidence="1">Uncharacterized protein</fullName>
    </submittedName>
</protein>
<sequence length="46" mass="5593">MIQNHYGDTDILLRILNNLKNEKPLFPPDKEYLDIILQKYFPNEKF</sequence>
<dbReference type="Proteomes" id="UP000004440">
    <property type="component" value="Unassembled WGS sequence"/>
</dbReference>
<proteinExistence type="predicted"/>
<reference evidence="1 2" key="1">
    <citation type="journal article" date="2011" name="J. Bacteriol.">
        <title>Genome Sequence of an Ammonia-Oxidizing Soil Archaeon, "Candidatus Nitrosoarchaeum koreensis" MY1.</title>
        <authorList>
            <person name="Kim B.K."/>
            <person name="Jung M.Y."/>
            <person name="Yu D.S."/>
            <person name="Park S.J."/>
            <person name="Oh T.K."/>
            <person name="Rhee S.K."/>
            <person name="Kim J.F."/>
        </authorList>
    </citation>
    <scope>NUCLEOTIDE SEQUENCE [LARGE SCALE GENOMIC DNA]</scope>
    <source>
        <strain evidence="1 2">MY1</strain>
    </source>
</reference>
<keyword evidence="2" id="KW-1185">Reference proteome</keyword>
<organism evidence="1 2">
    <name type="scientific">Nitrosarchaeum koreense MY1</name>
    <dbReference type="NCBI Taxonomy" id="1001994"/>
    <lineage>
        <taxon>Archaea</taxon>
        <taxon>Nitrososphaerota</taxon>
        <taxon>Nitrososphaeria</taxon>
        <taxon>Nitrosopumilales</taxon>
        <taxon>Nitrosopumilaceae</taxon>
        <taxon>Nitrosarchaeum</taxon>
    </lineage>
</organism>
<name>F9CU39_9ARCH</name>
<gene>
    <name evidence="1" type="ORF">MY1_0269</name>
</gene>
<dbReference type="AlphaFoldDB" id="F9CU39"/>
<evidence type="ECO:0000313" key="2">
    <source>
        <dbReference type="Proteomes" id="UP000004440"/>
    </source>
</evidence>
<dbReference type="EMBL" id="AFPU01000001">
    <property type="protein sequence ID" value="EGP93042.1"/>
    <property type="molecule type" value="Genomic_DNA"/>
</dbReference>
<accession>F9CU39</accession>
<comment type="caution">
    <text evidence="1">The sequence shown here is derived from an EMBL/GenBank/DDBJ whole genome shotgun (WGS) entry which is preliminary data.</text>
</comment>